<dbReference type="PATRIC" id="fig|329854.7.peg.1832"/>
<dbReference type="Pfam" id="PF13847">
    <property type="entry name" value="Methyltransf_31"/>
    <property type="match status" value="1"/>
</dbReference>
<keyword evidence="2" id="KW-0489">Methyltransferase</keyword>
<accession>A0A139LJW8</accession>
<dbReference type="SUPFAM" id="SSF53335">
    <property type="entry name" value="S-adenosyl-L-methionine-dependent methyltransferases"/>
    <property type="match status" value="1"/>
</dbReference>
<organism evidence="2">
    <name type="scientific">Bacteroides intestinalis</name>
    <dbReference type="NCBI Taxonomy" id="329854"/>
    <lineage>
        <taxon>Bacteria</taxon>
        <taxon>Pseudomonadati</taxon>
        <taxon>Bacteroidota</taxon>
        <taxon>Bacteroidia</taxon>
        <taxon>Bacteroidales</taxon>
        <taxon>Bacteroidaceae</taxon>
        <taxon>Bacteroides</taxon>
    </lineage>
</organism>
<dbReference type="Gene3D" id="3.40.50.150">
    <property type="entry name" value="Vaccinia Virus protein VP39"/>
    <property type="match status" value="1"/>
</dbReference>
<dbReference type="CDD" id="cd02440">
    <property type="entry name" value="AdoMet_MTases"/>
    <property type="match status" value="1"/>
</dbReference>
<dbReference type="RefSeq" id="WP_061435352.1">
    <property type="nucleotide sequence ID" value="NZ_KQ968691.1"/>
</dbReference>
<name>A0A139LJW8_9BACE</name>
<dbReference type="InterPro" id="IPR025714">
    <property type="entry name" value="Methyltranfer_dom"/>
</dbReference>
<comment type="caution">
    <text evidence="2">The sequence shown here is derived from an EMBL/GenBank/DDBJ whole genome shotgun (WGS) entry which is preliminary data.</text>
</comment>
<reference evidence="2 3" key="1">
    <citation type="submission" date="2016-02" db="EMBL/GenBank/DDBJ databases">
        <authorList>
            <person name="Wen L."/>
            <person name="He K."/>
            <person name="Yang H."/>
        </authorList>
    </citation>
    <scope>NUCLEOTIDE SEQUENCE [LARGE SCALE GENOMIC DNA]</scope>
    <source>
        <strain evidence="2 3">KLE1704</strain>
    </source>
</reference>
<proteinExistence type="predicted"/>
<evidence type="ECO:0000313" key="3">
    <source>
        <dbReference type="Proteomes" id="UP000070319"/>
    </source>
</evidence>
<dbReference type="Proteomes" id="UP000070319">
    <property type="component" value="Unassembled WGS sequence"/>
</dbReference>
<sequence>MQERQKNRKLYFEELSITSKKYYIPYISKFKRIEKGMNILEIGCGDGGNLLPFAELGCSTTGVDISAGRIKDAILFFEERQIKGNFIASDIFKLKSLEHNFDLIICHDVIEHIEDKATFLSNLPKYTKPGGLIFMSFPAWQMPFGGHQQICKSKTISHAPFIHLLPVFMYKSILKVSGENEDCIKELLSIKETRTPIELFERLVHKNHITVVDRQLFFINPHYEIKFGLTPRKLSAIIAGIPYLRNLFTTSCFYILK</sequence>
<dbReference type="AlphaFoldDB" id="A0A139LJW8"/>
<evidence type="ECO:0000259" key="1">
    <source>
        <dbReference type="Pfam" id="PF13847"/>
    </source>
</evidence>
<gene>
    <name evidence="2" type="ORF">HMPREF2531_01801</name>
</gene>
<keyword evidence="2" id="KW-0808">Transferase</keyword>
<feature type="domain" description="Methyltransferase" evidence="1">
    <location>
        <begin position="33"/>
        <end position="155"/>
    </location>
</feature>
<protein>
    <submittedName>
        <fullName evidence="2">Methyltransferase domain protein</fullName>
    </submittedName>
</protein>
<dbReference type="GO" id="GO:0008168">
    <property type="term" value="F:methyltransferase activity"/>
    <property type="evidence" value="ECO:0007669"/>
    <property type="project" value="UniProtKB-KW"/>
</dbReference>
<dbReference type="GO" id="GO:0032259">
    <property type="term" value="P:methylation"/>
    <property type="evidence" value="ECO:0007669"/>
    <property type="project" value="UniProtKB-KW"/>
</dbReference>
<dbReference type="EMBL" id="LTDF01000072">
    <property type="protein sequence ID" value="KXT51751.1"/>
    <property type="molecule type" value="Genomic_DNA"/>
</dbReference>
<dbReference type="PANTHER" id="PTHR43861">
    <property type="entry name" value="TRANS-ACONITATE 2-METHYLTRANSFERASE-RELATED"/>
    <property type="match status" value="1"/>
</dbReference>
<evidence type="ECO:0000313" key="2">
    <source>
        <dbReference type="EMBL" id="KXT51751.1"/>
    </source>
</evidence>
<dbReference type="InterPro" id="IPR029063">
    <property type="entry name" value="SAM-dependent_MTases_sf"/>
</dbReference>